<dbReference type="EMBL" id="JJQD01000219">
    <property type="protein sequence ID" value="KKH22475.1"/>
    <property type="molecule type" value="Genomic_DNA"/>
</dbReference>
<evidence type="ECO:0000313" key="64">
    <source>
        <dbReference type="EMBL" id="QIB92936.1"/>
    </source>
</evidence>
<dbReference type="Proteomes" id="UP000034733">
    <property type="component" value="Unassembled WGS sequence"/>
</dbReference>
<evidence type="ECO:0000313" key="46">
    <source>
        <dbReference type="EMBL" id="KKH44874.1"/>
    </source>
</evidence>
<evidence type="ECO:0000313" key="55">
    <source>
        <dbReference type="EMBL" id="KKH77312.1"/>
    </source>
</evidence>
<evidence type="ECO:0000313" key="91">
    <source>
        <dbReference type="Proteomes" id="UP000034338"/>
    </source>
</evidence>
<dbReference type="PANTHER" id="PTHR15364">
    <property type="entry name" value="2'-DEOXYNUCLEOSIDE 5'-PHOSPHATE N-HYDROLASE 1"/>
    <property type="match status" value="1"/>
</dbReference>
<comment type="catalytic activity">
    <reaction evidence="5">
        <text>5-hydroxymethyl-dUMP + H2O = 5-hydroxymethyluracil + 2-deoxy-D-ribose 5-phosphate</text>
        <dbReference type="Rhea" id="RHEA:77099"/>
        <dbReference type="ChEBI" id="CHEBI:15377"/>
        <dbReference type="ChEBI" id="CHEBI:16964"/>
        <dbReference type="ChEBI" id="CHEBI:62877"/>
        <dbReference type="ChEBI" id="CHEBI:90409"/>
    </reaction>
    <physiologicalReaction direction="left-to-right" evidence="5">
        <dbReference type="Rhea" id="RHEA:77100"/>
    </physiologicalReaction>
</comment>
<comment type="function">
    <text evidence="6">Catalyzes the cleavage of the N-glycosidic bond of deoxyribonucleoside 5'-monophosphates to yield deoxyribose 5-phosphate and a purine or pyrimidine base.</text>
</comment>
<dbReference type="Proteomes" id="UP000034188">
    <property type="component" value="Unassembled WGS sequence"/>
</dbReference>
<evidence type="ECO:0000313" key="20">
    <source>
        <dbReference type="EMBL" id="KKG59291.1"/>
    </source>
</evidence>
<dbReference type="Proteomes" id="UP000034450">
    <property type="component" value="Unassembled WGS sequence"/>
</dbReference>
<evidence type="ECO:0000313" key="38">
    <source>
        <dbReference type="EMBL" id="KKH18028.1"/>
    </source>
</evidence>
<dbReference type="Proteomes" id="UP000034692">
    <property type="component" value="Unassembled WGS sequence"/>
</dbReference>
<evidence type="ECO:0000313" key="42">
    <source>
        <dbReference type="EMBL" id="KKH33995.1"/>
    </source>
</evidence>
<dbReference type="Proteomes" id="UP000034001">
    <property type="component" value="Unassembled WGS sequence"/>
</dbReference>
<evidence type="ECO:0000313" key="70">
    <source>
        <dbReference type="Proteomes" id="UP000033889"/>
    </source>
</evidence>
<dbReference type="Proteomes" id="UP000034950">
    <property type="component" value="Unassembled WGS sequence"/>
</dbReference>
<dbReference type="OMA" id="EVLSWHV"/>
<dbReference type="Proteomes" id="UP000034944">
    <property type="component" value="Unassembled WGS sequence"/>
</dbReference>
<evidence type="ECO:0000313" key="68">
    <source>
        <dbReference type="Proteomes" id="UP000033878"/>
    </source>
</evidence>
<dbReference type="Proteomes" id="UP000033885">
    <property type="component" value="Unassembled WGS sequence"/>
</dbReference>
<evidence type="ECO:0000313" key="115">
    <source>
        <dbReference type="Proteomes" id="UP000034925"/>
    </source>
</evidence>
<evidence type="ECO:0000313" key="85">
    <source>
        <dbReference type="Proteomes" id="UP000034232"/>
    </source>
</evidence>
<evidence type="ECO:0000313" key="16">
    <source>
        <dbReference type="EMBL" id="KKG42676.1"/>
    </source>
</evidence>
<evidence type="ECO:0000313" key="7">
    <source>
        <dbReference type="EMBL" id="KKF98602.1"/>
    </source>
</evidence>
<comment type="catalytic activity">
    <reaction evidence="6">
        <text>a pyrimidine 2'-deoxyribonucleoside 5'-phosphate + H2O = a pyrimidine nucleobase + 2-deoxy-D-ribose 5-phosphate</text>
        <dbReference type="Rhea" id="RHEA:57852"/>
        <dbReference type="ChEBI" id="CHEBI:15377"/>
        <dbReference type="ChEBI" id="CHEBI:26432"/>
        <dbReference type="ChEBI" id="CHEBI:62877"/>
        <dbReference type="ChEBI" id="CHEBI:142209"/>
    </reaction>
</comment>
<feature type="binding site" description="in other chain" evidence="6">
    <location>
        <position position="42"/>
    </location>
    <ligand>
        <name>substrate</name>
        <note>ligand shared between homodimeric partners</note>
    </ligand>
</feature>
<dbReference type="EMBL" id="JJQZ01000154">
    <property type="protein sequence ID" value="KKH92063.1"/>
    <property type="molecule type" value="Genomic_DNA"/>
</dbReference>
<evidence type="ECO:0000313" key="95">
    <source>
        <dbReference type="Proteomes" id="UP000034424"/>
    </source>
</evidence>
<dbReference type="EMBL" id="JJPB01000038">
    <property type="protein sequence ID" value="KKG33675.1"/>
    <property type="molecule type" value="Genomic_DNA"/>
</dbReference>
<reference evidence="64 120" key="3">
    <citation type="journal article" date="2020" name="Environ. Microbiol. Rep.">
        <title>Redox cycling of Fe(II) and Fe(III) in magnetite accelerates aceticlastic methanogenesis by Methanosarcina mazei.</title>
        <authorList>
            <person name="Wang H."/>
            <person name="Byrne J.M."/>
            <person name="Liu P."/>
            <person name="Liu J."/>
            <person name="Dong X."/>
            <person name="Lu Y."/>
        </authorList>
    </citation>
    <scope>NUCLEOTIDE SEQUENCE [LARGE SCALE GENOMIC DNA]</scope>
    <source>
        <strain evidence="64">Zm-15</strain>
        <strain evidence="120">zm-15</strain>
    </source>
</reference>
<dbReference type="EMBL" id="JJQQ01000035">
    <property type="protein sequence ID" value="KKH69255.1"/>
    <property type="molecule type" value="Genomic_DNA"/>
</dbReference>
<dbReference type="InterPro" id="IPR051239">
    <property type="entry name" value="2'-dNMP_N-hydrolase"/>
</dbReference>
<dbReference type="Proteomes" id="UP000034047">
    <property type="component" value="Unassembled WGS sequence"/>
</dbReference>
<evidence type="ECO:0000313" key="76">
    <source>
        <dbReference type="Proteomes" id="UP000034047"/>
    </source>
</evidence>
<dbReference type="Proteomes" id="UP000034657">
    <property type="component" value="Unassembled WGS sequence"/>
</dbReference>
<evidence type="ECO:0000313" key="78">
    <source>
        <dbReference type="Proteomes" id="UP000034074"/>
    </source>
</evidence>
<evidence type="ECO:0000313" key="96">
    <source>
        <dbReference type="Proteomes" id="UP000034450"/>
    </source>
</evidence>
<evidence type="ECO:0000313" key="12">
    <source>
        <dbReference type="EMBL" id="KKG32105.1"/>
    </source>
</evidence>
<dbReference type="GO" id="GO:0006163">
    <property type="term" value="P:purine nucleotide metabolic process"/>
    <property type="evidence" value="ECO:0007669"/>
    <property type="project" value="UniProtKB-ARBA"/>
</dbReference>
<dbReference type="Proteomes" id="UP000034409">
    <property type="component" value="Unassembled WGS sequence"/>
</dbReference>
<evidence type="ECO:0000313" key="111">
    <source>
        <dbReference type="Proteomes" id="UP000034820"/>
    </source>
</evidence>
<feature type="binding site" description="in other chain" evidence="6">
    <location>
        <position position="106"/>
    </location>
    <ligand>
        <name>substrate</name>
        <note>ligand shared between homodimeric partners</note>
    </ligand>
</feature>
<dbReference type="EMBL" id="JJPO01000141">
    <property type="protein sequence ID" value="KKG69990.1"/>
    <property type="molecule type" value="Genomic_DNA"/>
</dbReference>
<comment type="similarity">
    <text evidence="6">Belongs to the 2'-deoxynucleoside 5'-phosphate N-hydrolase 1 family.</text>
</comment>
<dbReference type="FunFam" id="3.40.50.450:FF:000019">
    <property type="entry name" value="2'-deoxynucleoside 5'-phosphate N-hydrolase 1"/>
    <property type="match status" value="1"/>
</dbReference>
<dbReference type="EMBL" id="JJPY01000065">
    <property type="protein sequence ID" value="KKH08710.1"/>
    <property type="molecule type" value="Genomic_DNA"/>
</dbReference>
<dbReference type="Proteomes" id="UP000034338">
    <property type="component" value="Unassembled WGS sequence"/>
</dbReference>
<dbReference type="Proteomes" id="UP000034758">
    <property type="component" value="Unassembled WGS sequence"/>
</dbReference>
<evidence type="ECO:0000313" key="103">
    <source>
        <dbReference type="Proteomes" id="UP000034657"/>
    </source>
</evidence>
<evidence type="ECO:0000313" key="14">
    <source>
        <dbReference type="EMBL" id="KKG39311.1"/>
    </source>
</evidence>
<evidence type="ECO:0000313" key="116">
    <source>
        <dbReference type="Proteomes" id="UP000034937"/>
    </source>
</evidence>
<dbReference type="Proteomes" id="UP000034074">
    <property type="component" value="Unassembled WGS sequence"/>
</dbReference>
<evidence type="ECO:0000313" key="39">
    <source>
        <dbReference type="EMBL" id="KKH22464.1"/>
    </source>
</evidence>
<proteinExistence type="inferred from homology"/>
<dbReference type="EMBL" id="JJRA01000085">
    <property type="protein sequence ID" value="KKI03508.1"/>
    <property type="molecule type" value="Genomic_DNA"/>
</dbReference>
<reference evidence="63 119" key="2">
    <citation type="submission" date="2018-05" db="EMBL/GenBank/DDBJ databases">
        <title>Methanosarcina gilichinskyana sp. nov., a novel methanogenic archaeon isolated from Holocene permafrost, North East Russia.</title>
        <authorList>
            <person name="Oshurkova V."/>
            <person name="Meer M."/>
            <person name="Bochkareva O."/>
            <person name="Shcherbakova V."/>
        </authorList>
    </citation>
    <scope>NUCLEOTIDE SEQUENCE [LARGE SCALE GENOMIC DNA]</scope>
    <source>
        <strain evidence="63 119">JL01</strain>
    </source>
</reference>
<dbReference type="Proteomes" id="UP000034151">
    <property type="component" value="Unassembled WGS sequence"/>
</dbReference>
<evidence type="ECO:0000313" key="109">
    <source>
        <dbReference type="Proteomes" id="UP000034758"/>
    </source>
</evidence>
<keyword evidence="101" id="KW-1185">Reference proteome</keyword>
<evidence type="ECO:0000313" key="48">
    <source>
        <dbReference type="EMBL" id="KKH56086.1"/>
    </source>
</evidence>
<dbReference type="EMBL" id="JJPE01000128">
    <property type="protein sequence ID" value="KKG41781.1"/>
    <property type="molecule type" value="Genomic_DNA"/>
</dbReference>
<evidence type="ECO:0000313" key="37">
    <source>
        <dbReference type="EMBL" id="KKH15690.1"/>
    </source>
</evidence>
<keyword evidence="4 6" id="KW-0326">Glycosidase</keyword>
<dbReference type="EMBL" id="JJPJ01000062">
    <property type="protein sequence ID" value="KKG63002.1"/>
    <property type="molecule type" value="Genomic_DNA"/>
</dbReference>
<evidence type="ECO:0000313" key="92">
    <source>
        <dbReference type="Proteomes" id="UP000034387"/>
    </source>
</evidence>
<dbReference type="Proteomes" id="UP000034667">
    <property type="component" value="Unassembled WGS sequence"/>
</dbReference>
<evidence type="ECO:0000313" key="51">
    <source>
        <dbReference type="EMBL" id="KKH67909.1"/>
    </source>
</evidence>
<dbReference type="EMBL" id="JJPM01000026">
    <property type="protein sequence ID" value="KKG80268.1"/>
    <property type="molecule type" value="Genomic_DNA"/>
</dbReference>
<dbReference type="Proteomes" id="UP000034259">
    <property type="component" value="Unassembled WGS sequence"/>
</dbReference>
<evidence type="ECO:0000313" key="61">
    <source>
        <dbReference type="EMBL" id="KKI03212.1"/>
    </source>
</evidence>
<dbReference type="Proteomes" id="UP000034232">
    <property type="component" value="Unassembled WGS sequence"/>
</dbReference>
<evidence type="ECO:0000313" key="47">
    <source>
        <dbReference type="EMBL" id="KKH45190.1"/>
    </source>
</evidence>
<evidence type="ECO:0000256" key="3">
    <source>
        <dbReference type="ARBA" id="ARBA00023080"/>
    </source>
</evidence>
<dbReference type="EMBL" id="JJPH01000131">
    <property type="protein sequence ID" value="KKG48075.1"/>
    <property type="molecule type" value="Genomic_DNA"/>
</dbReference>
<dbReference type="PANTHER" id="PTHR15364:SF0">
    <property type="entry name" value="2'-DEOXYNUCLEOSIDE 5'-PHOSPHATE N-HYDROLASE 1"/>
    <property type="match status" value="1"/>
</dbReference>
<evidence type="ECO:0000313" key="30">
    <source>
        <dbReference type="EMBL" id="KKG93143.1"/>
    </source>
</evidence>
<evidence type="ECO:0000313" key="44">
    <source>
        <dbReference type="EMBL" id="KKH35335.1"/>
    </source>
</evidence>
<dbReference type="EMBL" id="JJQI01000122">
    <property type="protein sequence ID" value="KKH35335.1"/>
    <property type="molecule type" value="Genomic_DNA"/>
</dbReference>
<name>A0A0F8PQV9_METMZ</name>
<dbReference type="EMBL" id="JJQX01000239">
    <property type="protein sequence ID" value="KKH88621.1"/>
    <property type="molecule type" value="Genomic_DNA"/>
</dbReference>
<dbReference type="EMBL" id="JJQK01000265">
    <property type="protein sequence ID" value="KKH44874.1"/>
    <property type="molecule type" value="Genomic_DNA"/>
</dbReference>
<dbReference type="EMBL" id="JJQG01000163">
    <property type="protein sequence ID" value="KKH33995.1"/>
    <property type="molecule type" value="Genomic_DNA"/>
</dbReference>
<dbReference type="SUPFAM" id="SSF52309">
    <property type="entry name" value="N-(deoxy)ribosyltransferase-like"/>
    <property type="match status" value="1"/>
</dbReference>
<evidence type="ECO:0000313" key="19">
    <source>
        <dbReference type="EMBL" id="KKG53308.1"/>
    </source>
</evidence>
<dbReference type="EMBL" id="JJPG01000127">
    <property type="protein sequence ID" value="KKG48905.1"/>
    <property type="molecule type" value="Genomic_DNA"/>
</dbReference>
<evidence type="ECO:0000313" key="36">
    <source>
        <dbReference type="EMBL" id="KKH11361.1"/>
    </source>
</evidence>
<gene>
    <name evidence="63" type="ORF">DKM28_00240</name>
    <name evidence="12" type="ORF">DU30_17415</name>
    <name evidence="7" type="ORF">DU31_16535</name>
    <name evidence="19" type="ORF">DU33_16745</name>
    <name evidence="10" type="ORF">DU34_18450</name>
    <name evidence="16" type="ORF">DU35_18545</name>
    <name evidence="17" type="ORF">DU36_17320</name>
    <name evidence="43" type="ORF">DU37_18170</name>
    <name evidence="18" type="ORF">DU38_17075</name>
    <name evidence="14" type="ORF">DU39_17020</name>
    <name evidence="8" type="ORF">DU40_19615</name>
    <name evidence="15" type="ORF">DU41_17820</name>
    <name evidence="36" type="ORF">DU42_03705</name>
    <name evidence="26" type="ORF">DU43_03200</name>
    <name evidence="37" type="ORF">DU44_11425</name>
    <name evidence="22" type="ORF">DU45_05450</name>
    <name evidence="23" type="ORF">DU46_07720</name>
    <name evidence="9" type="ORF">DU47_11770</name>
    <name evidence="38" type="ORF">DU48_17510</name>
    <name evidence="13" type="ORF">DU49_17290</name>
    <name evidence="45" type="ORF">DU50_07960</name>
    <name evidence="35" type="ORF">DU51_14190</name>
    <name evidence="11" type="ORF">DU52_17715</name>
    <name evidence="42" type="ORF">DU54_16335</name>
    <name evidence="25" type="ORF">DU55_01105</name>
    <name evidence="32" type="ORF">DU56_19160</name>
    <name evidence="29" type="ORF">DU57_18140</name>
    <name evidence="40" type="ORF">DU58_17305</name>
    <name evidence="28" type="ORF">DU59_15545</name>
    <name evidence="41" type="ORF">DU60_17125</name>
    <name evidence="27" type="ORF">DU61_15675</name>
    <name evidence="34" type="ORF">DU62_17070</name>
    <name evidence="24" type="ORF">DU63_02090</name>
    <name evidence="21" type="ORF">DU64_01615</name>
    <name evidence="39" type="ORF">DU65_11110</name>
    <name evidence="31" type="ORF">DU66_01890</name>
    <name evidence="20" type="ORF">DU67_08725</name>
    <name evidence="33" type="ORF">DU68_02815</name>
    <name evidence="30" type="ORF">DU69_16415</name>
    <name evidence="44" type="ORF">DU71_13040</name>
    <name evidence="46" type="ORF">DU72_12945</name>
    <name evidence="50" type="ORF">DU73_14125</name>
    <name evidence="48" type="ORF">DU74_00670</name>
    <name evidence="51" type="ORF">DU75_16200</name>
    <name evidence="49" type="ORF">DU76_14625</name>
    <name evidence="53" type="ORF">DU77_12685</name>
    <name evidence="55" type="ORF">DU78_09475</name>
    <name evidence="59" type="ORF">DU79_16540</name>
    <name evidence="57" type="ORF">DU80_18800</name>
    <name evidence="62" type="ORF">DU81_12880</name>
    <name evidence="56" type="ORF">DU82_11805</name>
    <name evidence="61" type="ORF">DU83_12845</name>
    <name evidence="60" type="ORF">DU84_17490</name>
    <name evidence="47" type="ORF">DU85_01755</name>
    <name evidence="54" type="ORF">DU86_15365</name>
    <name evidence="52" type="ORF">DU87_16835</name>
    <name evidence="58" type="ORF">DU88_11675</name>
    <name evidence="64" type="ORF">FQU78_15915</name>
</gene>
<dbReference type="Proteomes" id="UP000034547">
    <property type="component" value="Unassembled WGS sequence"/>
</dbReference>
<dbReference type="EMBL" id="JJPL01000157">
    <property type="protein sequence ID" value="KKG59291.1"/>
    <property type="molecule type" value="Genomic_DNA"/>
</dbReference>
<evidence type="ECO:0000313" key="77">
    <source>
        <dbReference type="Proteomes" id="UP000034064"/>
    </source>
</evidence>
<evidence type="ECO:0000313" key="102">
    <source>
        <dbReference type="Proteomes" id="UP000034597"/>
    </source>
</evidence>
<dbReference type="EMBL" id="JJPA01000198">
    <property type="protein sequence ID" value="KKG28994.1"/>
    <property type="molecule type" value="Genomic_DNA"/>
</dbReference>
<dbReference type="PATRIC" id="fig|2209.39.peg.3707"/>
<dbReference type="Proteomes" id="UP000034842">
    <property type="component" value="Unassembled WGS sequence"/>
</dbReference>
<dbReference type="EC" id="3.2.2.-" evidence="6"/>
<evidence type="ECO:0000256" key="6">
    <source>
        <dbReference type="HAMAP-Rule" id="MF_03036"/>
    </source>
</evidence>
<dbReference type="EMBL" id="JJPI01000088">
    <property type="protein sequence ID" value="KKG53308.1"/>
    <property type="molecule type" value="Genomic_DNA"/>
</dbReference>
<dbReference type="EMBL" id="JJPS01000191">
    <property type="protein sequence ID" value="KKG86433.1"/>
    <property type="molecule type" value="Genomic_DNA"/>
</dbReference>
<dbReference type="Proteomes" id="UP000034064">
    <property type="component" value="Unassembled WGS sequence"/>
</dbReference>
<dbReference type="Proteomes" id="UP000034279">
    <property type="component" value="Unassembled WGS sequence"/>
</dbReference>
<evidence type="ECO:0000256" key="2">
    <source>
        <dbReference type="ARBA" id="ARBA00022801"/>
    </source>
</evidence>
<dbReference type="EMBL" id="JJQH01000086">
    <property type="protein sequence ID" value="KKH40743.1"/>
    <property type="molecule type" value="Genomic_DNA"/>
</dbReference>
<reference evidence="65 66" key="1">
    <citation type="journal article" date="2015" name="ISME J.">
        <title>Genomic and phenotypic differentiation among Methanosarcina mazei populations from Columbia River sediment.</title>
        <authorList>
            <person name="Youngblut N.D."/>
            <person name="Wirth J.S."/>
            <person name="Henriksen J.R."/>
            <person name="Smith M."/>
            <person name="Simon H."/>
            <person name="Metcalf W.W."/>
            <person name="Whitaker R.J."/>
        </authorList>
    </citation>
    <scope>NUCLEOTIDE SEQUENCE [LARGE SCALE GENOMIC DNA]</scope>
    <source>
        <strain evidence="37 77">1.F.A.1A.3</strain>
        <strain evidence="38 108">1.F.A.1B.3</strain>
        <strain evidence="39 72">1.F.A.1B.4</strain>
        <strain evidence="40 84">1.F.A.2.8</strain>
        <strain evidence="41 114">1.F.M.0.5</strain>
        <strain evidence="43 91">1.H.A.0.1</strain>
        <strain evidence="42 109">1.H.A.1A.1</strain>
        <strain evidence="45 74">1.H.A.1A.3</strain>
        <strain evidence="44 106">1.H.A.1A.4</strain>
        <strain evidence="47 67">1.H.A.1A.6</strain>
        <strain evidence="46 88">1.H.A.2.1</strain>
        <strain evidence="49 85">1.H.A.2.3</strain>
        <strain evidence="48 96">1.H.A.2.6</strain>
        <strain evidence="51 107">1.H.A.2.7</strain>
        <strain evidence="50">1.H.A.2.8</strain>
        <strain evidence="52 71">1.H.M.0.1</strain>
        <strain evidence="54 115">1.H.M.1A.1</strain>
        <strain evidence="53 75">1.H.M.1A.2</strain>
        <strain evidence="55 112">1.H.M.1A.3</strain>
        <strain evidence="57 81">1.H.M.2.1</strain>
        <strain evidence="56 65">1.H.M.2.2</strain>
        <strain evidence="58 116">1.H.M.2.3</strain>
        <strain evidence="59 105">1.H.M.2.4</strain>
        <strain evidence="60 113">1.H.T.2.1</strain>
        <strain evidence="62 69">1.H.T.2.3</strain>
        <strain evidence="61 98">1.H.T.2.5</strain>
        <strain evidence="7 79">2.F.A.2.3</strain>
        <strain evidence="9 101">2.F.A.2.4</strain>
        <strain evidence="8 102">2.F.T.0.2</strain>
        <strain evidence="10 76">2.F.T.2.6</strain>
        <strain evidence="11 93">3.F.A.1A.1</strain>
        <strain evidence="13 68">3.F.A.1A.3</strain>
        <strain evidence="12 90">3.F.A.1B.1</strain>
        <strain evidence="16 100">3.F.A.2.12</strain>
        <strain evidence="15 104">3.F.A.2.3</strain>
        <strain evidence="14 80">3.F.A.2.5</strain>
        <strain evidence="18 83">3.F.A.2.6</strain>
        <strain evidence="17 86">3.F.A.2.7</strain>
        <strain evidence="19 82">3.F.T.1A.1</strain>
        <strain evidence="21 89">3.F.T.1A.2</strain>
        <strain evidence="22 99">3.F.T.1A.4</strain>
        <strain evidence="20 95">3.F.T.2.1</strain>
        <strain evidence="26">3.H.A.1A.1</strain>
        <strain evidence="23 78">3.H.A.1A.2</strain>
        <strain evidence="24 73">3.H.A.2.1</strain>
        <strain evidence="25 110">3.H.A.2.4</strain>
        <strain evidence="27 70">3.H.A.2.5</strain>
        <strain evidence="29 118">3.H.A.2.6</strain>
        <strain evidence="28 94">3.H.A.2.8</strain>
        <strain evidence="30 103">3.H.M.1A.1</strain>
        <strain evidence="31 97">3.H.M.1B.1</strain>
        <strain evidence="33 66">3.H.M.1B.2</strain>
        <strain evidence="32 87">3.H.M.1B.5</strain>
        <strain evidence="36 92">3.H.M.2.7</strain>
        <strain evidence="35 111">3.H.T.1A.1</strain>
        <strain evidence="34 117">3.H.T.1A.2</strain>
    </source>
</reference>
<evidence type="ECO:0000313" key="56">
    <source>
        <dbReference type="EMBL" id="KKH82236.1"/>
    </source>
</evidence>
<evidence type="ECO:0000313" key="10">
    <source>
        <dbReference type="EMBL" id="KKG14732.1"/>
    </source>
</evidence>
<evidence type="ECO:0000313" key="34">
    <source>
        <dbReference type="EMBL" id="KKH07919.1"/>
    </source>
</evidence>
<evidence type="ECO:0000313" key="106">
    <source>
        <dbReference type="Proteomes" id="UP000034672"/>
    </source>
</evidence>
<evidence type="ECO:0000313" key="118">
    <source>
        <dbReference type="Proteomes" id="UP000034950"/>
    </source>
</evidence>
<dbReference type="Proteomes" id="UP000034387">
    <property type="component" value="Unassembled WGS sequence"/>
</dbReference>
<evidence type="ECO:0000313" key="28">
    <source>
        <dbReference type="EMBL" id="KKG86433.1"/>
    </source>
</evidence>
<dbReference type="Proteomes" id="UP000033889">
    <property type="component" value="Unassembled WGS sequence"/>
</dbReference>
<dbReference type="EMBL" id="JJPQ01000015">
    <property type="protein sequence ID" value="KKG85750.1"/>
    <property type="molecule type" value="Genomic_DNA"/>
</dbReference>
<evidence type="ECO:0000256" key="4">
    <source>
        <dbReference type="ARBA" id="ARBA00023295"/>
    </source>
</evidence>
<evidence type="ECO:0000313" key="79">
    <source>
        <dbReference type="Proteomes" id="UP000034142"/>
    </source>
</evidence>
<dbReference type="EMBL" id="CP042908">
    <property type="protein sequence ID" value="QIB92936.1"/>
    <property type="molecule type" value="Genomic_DNA"/>
</dbReference>
<accession>A0A0F8PQV9</accession>
<evidence type="ECO:0000313" key="93">
    <source>
        <dbReference type="Proteomes" id="UP000034399"/>
    </source>
</evidence>
<dbReference type="GO" id="GO:0009159">
    <property type="term" value="P:deoxyribonucleoside monophosphate catabolic process"/>
    <property type="evidence" value="ECO:0007669"/>
    <property type="project" value="InterPro"/>
</dbReference>
<evidence type="ECO:0000313" key="54">
    <source>
        <dbReference type="EMBL" id="KKH73971.1"/>
    </source>
</evidence>
<evidence type="ECO:0000313" key="104">
    <source>
        <dbReference type="Proteomes" id="UP000034667"/>
    </source>
</evidence>
<dbReference type="EMBL" id="JJPV01000002">
    <property type="protein sequence ID" value="KKH04184.1"/>
    <property type="molecule type" value="Genomic_DNA"/>
</dbReference>
<dbReference type="Proteomes" id="UP000034399">
    <property type="component" value="Unassembled WGS sequence"/>
</dbReference>
<keyword evidence="3 6" id="KW-0546">Nucleotide metabolism</keyword>
<dbReference type="AlphaFoldDB" id="A0A0F8PQV9"/>
<evidence type="ECO:0000313" key="82">
    <source>
        <dbReference type="Proteomes" id="UP000034188"/>
    </source>
</evidence>
<comment type="subunit">
    <text evidence="1 6">Monomer and homodimer.</text>
</comment>
<evidence type="ECO:0000313" key="75">
    <source>
        <dbReference type="Proteomes" id="UP000034040"/>
    </source>
</evidence>
<dbReference type="Proteomes" id="UP000033835">
    <property type="component" value="Unassembled WGS sequence"/>
</dbReference>
<evidence type="ECO:0000313" key="81">
    <source>
        <dbReference type="Proteomes" id="UP000034152"/>
    </source>
</evidence>
<evidence type="ECO:0000313" key="86">
    <source>
        <dbReference type="Proteomes" id="UP000034243"/>
    </source>
</evidence>
<dbReference type="EMBL" id="JJQN01000161">
    <property type="protein sequence ID" value="KKH56086.1"/>
    <property type="molecule type" value="Genomic_DNA"/>
</dbReference>
<dbReference type="EMBL" id="JJPD01000072">
    <property type="protein sequence ID" value="KKG42676.1"/>
    <property type="molecule type" value="Genomic_DNA"/>
</dbReference>
<dbReference type="EMBL" id="JJPN01000172">
    <property type="protein sequence ID" value="KKG67747.1"/>
    <property type="molecule type" value="Genomic_DNA"/>
</dbReference>
<evidence type="ECO:0000313" key="57">
    <source>
        <dbReference type="EMBL" id="KKH84303.1"/>
    </source>
</evidence>
<evidence type="ECO:0000313" key="83">
    <source>
        <dbReference type="Proteomes" id="UP000034195"/>
    </source>
</evidence>
<dbReference type="EMBL" id="JJQU01000145">
    <property type="protein sequence ID" value="KKH84303.1"/>
    <property type="molecule type" value="Genomic_DNA"/>
</dbReference>
<dbReference type="Proteomes" id="UP000034040">
    <property type="component" value="Unassembled WGS sequence"/>
</dbReference>
<dbReference type="Pfam" id="PF05014">
    <property type="entry name" value="Nuc_deoxyrib_tr"/>
    <property type="match status" value="1"/>
</dbReference>
<dbReference type="EMBL" id="JJQJ01000183">
    <property type="protein sequence ID" value="KKH45190.1"/>
    <property type="molecule type" value="Genomic_DNA"/>
</dbReference>
<dbReference type="HAMAP" id="MF_03036">
    <property type="entry name" value="Nuc_phosphate_hydrolase"/>
    <property type="match status" value="1"/>
</dbReference>
<dbReference type="EMBL" id="JJOR01000171">
    <property type="protein sequence ID" value="KKF98602.1"/>
    <property type="molecule type" value="Genomic_DNA"/>
</dbReference>
<evidence type="ECO:0000313" key="99">
    <source>
        <dbReference type="Proteomes" id="UP000034566"/>
    </source>
</evidence>
<dbReference type="EMBL" id="JJPK01000014">
    <property type="protein sequence ID" value="KKG65210.1"/>
    <property type="molecule type" value="Genomic_DNA"/>
</dbReference>
<dbReference type="EMBL" id="JJPZ01000134">
    <property type="protein sequence ID" value="KKH07919.1"/>
    <property type="molecule type" value="Genomic_DNA"/>
</dbReference>
<dbReference type="EMBL" id="JJPX01000063">
    <property type="protein sequence ID" value="KKH11361.1"/>
    <property type="molecule type" value="Genomic_DNA"/>
</dbReference>
<evidence type="ECO:0000313" key="26">
    <source>
        <dbReference type="EMBL" id="KKG80268.1"/>
    </source>
</evidence>
<dbReference type="Proteomes" id="UP000034577">
    <property type="component" value="Unassembled WGS sequence"/>
</dbReference>
<dbReference type="Proteomes" id="UP000034817">
    <property type="component" value="Unassembled WGS sequence"/>
</dbReference>
<evidence type="ECO:0000313" key="35">
    <source>
        <dbReference type="EMBL" id="KKH08710.1"/>
    </source>
</evidence>
<evidence type="ECO:0000313" key="117">
    <source>
        <dbReference type="Proteomes" id="UP000034944"/>
    </source>
</evidence>
<dbReference type="Proteomes" id="UP000034578">
    <property type="component" value="Unassembled WGS sequence"/>
</dbReference>
<dbReference type="EMBL" id="JJQE01000012">
    <property type="protein sequence ID" value="KKH32591.1"/>
    <property type="molecule type" value="Genomic_DNA"/>
</dbReference>
<evidence type="ECO:0000313" key="33">
    <source>
        <dbReference type="EMBL" id="KKH04184.1"/>
    </source>
</evidence>
<dbReference type="InterPro" id="IPR028607">
    <property type="entry name" value="DNPH1"/>
</dbReference>
<dbReference type="EMBL" id="CP029709">
    <property type="protein sequence ID" value="QCR14701.1"/>
    <property type="molecule type" value="Genomic_DNA"/>
</dbReference>
<dbReference type="EMBL" id="JJRB01000085">
    <property type="protein sequence ID" value="KKI03212.1"/>
    <property type="molecule type" value="Genomic_DNA"/>
</dbReference>
<evidence type="ECO:0000313" key="110">
    <source>
        <dbReference type="Proteomes" id="UP000034817"/>
    </source>
</evidence>
<dbReference type="Proteomes" id="UP000033864">
    <property type="component" value="Unassembled WGS sequence"/>
</dbReference>
<dbReference type="EMBL" id="JJQR01000102">
    <property type="protein sequence ID" value="KKH73971.1"/>
    <property type="molecule type" value="Genomic_DNA"/>
</dbReference>
<evidence type="ECO:0000313" key="113">
    <source>
        <dbReference type="Proteomes" id="UP000034872"/>
    </source>
</evidence>
<dbReference type="EMBL" id="JJQF01000010">
    <property type="protein sequence ID" value="KKH34539.1"/>
    <property type="molecule type" value="Genomic_DNA"/>
</dbReference>
<dbReference type="Proteomes" id="UP000034142">
    <property type="component" value="Unassembled WGS sequence"/>
</dbReference>
<dbReference type="Proteomes" id="UP000034937">
    <property type="component" value="Unassembled WGS sequence"/>
</dbReference>
<dbReference type="Proteomes" id="UP000467371">
    <property type="component" value="Chromosome"/>
</dbReference>
<evidence type="ECO:0000313" key="25">
    <source>
        <dbReference type="EMBL" id="KKG77675.1"/>
    </source>
</evidence>
<dbReference type="EMBL" id="JJQS01000104">
    <property type="protein sequence ID" value="KKH73276.1"/>
    <property type="molecule type" value="Genomic_DNA"/>
</dbReference>
<dbReference type="Proteomes" id="UP000034872">
    <property type="component" value="Unassembled WGS sequence"/>
</dbReference>
<dbReference type="Proteomes" id="UP000033878">
    <property type="component" value="Unassembled WGS sequence"/>
</dbReference>
<evidence type="ECO:0000313" key="69">
    <source>
        <dbReference type="Proteomes" id="UP000033885"/>
    </source>
</evidence>
<dbReference type="EMBL" id="JJQV01000099">
    <property type="protein sequence ID" value="KKH82236.1"/>
    <property type="molecule type" value="Genomic_DNA"/>
</dbReference>
<dbReference type="EMBL" id="JJQP01000113">
    <property type="protein sequence ID" value="KKH67066.1"/>
    <property type="molecule type" value="Genomic_DNA"/>
</dbReference>
<dbReference type="EMBL" id="JJOT01000028">
    <property type="protein sequence ID" value="KKG04669.1"/>
    <property type="molecule type" value="Genomic_DNA"/>
</dbReference>
<evidence type="ECO:0000313" key="74">
    <source>
        <dbReference type="Proteomes" id="UP000034021"/>
    </source>
</evidence>
<evidence type="ECO:0000313" key="114">
    <source>
        <dbReference type="Proteomes" id="UP000034921"/>
    </source>
</evidence>
<evidence type="ECO:0000313" key="87">
    <source>
        <dbReference type="Proteomes" id="UP000034253"/>
    </source>
</evidence>
<evidence type="ECO:0000313" key="50">
    <source>
        <dbReference type="EMBL" id="KKH67066.1"/>
    </source>
</evidence>
<evidence type="ECO:0000256" key="1">
    <source>
        <dbReference type="ARBA" id="ARBA00011407"/>
    </source>
</evidence>
<protein>
    <recommendedName>
        <fullName evidence="6">Putative 2'-deoxynucleoside 5'-phosphate N-hydrolase 1</fullName>
        <ecNumber evidence="6">3.2.2.-</ecNumber>
    </recommendedName>
</protein>
<evidence type="ECO:0000313" key="23">
    <source>
        <dbReference type="EMBL" id="KKG67747.1"/>
    </source>
</evidence>
<dbReference type="Proteomes" id="UP000034195">
    <property type="component" value="Unassembled WGS sequence"/>
</dbReference>
<dbReference type="EMBL" id="JJQC01000063">
    <property type="protein sequence ID" value="KKH22464.1"/>
    <property type="molecule type" value="Genomic_DNA"/>
</dbReference>
<evidence type="ECO:0000313" key="66">
    <source>
        <dbReference type="Proteomes" id="UP000033835"/>
    </source>
</evidence>
<evidence type="ECO:0000313" key="21">
    <source>
        <dbReference type="EMBL" id="KKG63002.1"/>
    </source>
</evidence>
<dbReference type="Proteomes" id="UP000034021">
    <property type="component" value="Unassembled WGS sequence"/>
</dbReference>
<evidence type="ECO:0000313" key="112">
    <source>
        <dbReference type="Proteomes" id="UP000034842"/>
    </source>
</evidence>
<dbReference type="EMBL" id="JJQT01000142">
    <property type="protein sequence ID" value="KKH77312.1"/>
    <property type="molecule type" value="Genomic_DNA"/>
</dbReference>
<evidence type="ECO:0000313" key="24">
    <source>
        <dbReference type="EMBL" id="KKG69990.1"/>
    </source>
</evidence>
<dbReference type="GO" id="GO:0070694">
    <property type="term" value="F:5-hydroxymethyl-dUMP N-hydrolase activity"/>
    <property type="evidence" value="ECO:0007669"/>
    <property type="project" value="InterPro"/>
</dbReference>
<dbReference type="EMBL" id="JJOU01000100">
    <property type="protein sequence ID" value="KKG14732.1"/>
    <property type="molecule type" value="Genomic_DNA"/>
</dbReference>
<evidence type="ECO:0000313" key="119">
    <source>
        <dbReference type="Proteomes" id="UP000300067"/>
    </source>
</evidence>
<dbReference type="EMBL" id="JJPW01000024">
    <property type="protein sequence ID" value="KKH02732.1"/>
    <property type="molecule type" value="Genomic_DNA"/>
</dbReference>
<dbReference type="EMBL" id="JJPR01000066">
    <property type="protein sequence ID" value="KKG87594.1"/>
    <property type="molecule type" value="Genomic_DNA"/>
</dbReference>
<dbReference type="SMR" id="A0A0F8PQV9"/>
<evidence type="ECO:0000313" key="107">
    <source>
        <dbReference type="Proteomes" id="UP000034692"/>
    </source>
</evidence>
<evidence type="ECO:0000313" key="11">
    <source>
        <dbReference type="EMBL" id="KKG28994.1"/>
    </source>
</evidence>
<dbReference type="OrthoDB" id="30967at2157"/>
<dbReference type="Proteomes" id="UP000033987">
    <property type="component" value="Unassembled WGS sequence"/>
</dbReference>
<dbReference type="EMBL" id="JJQM01000048">
    <property type="protein sequence ID" value="KKH57098.1"/>
    <property type="molecule type" value="Genomic_DNA"/>
</dbReference>
<dbReference type="GO" id="GO:0042802">
    <property type="term" value="F:identical protein binding"/>
    <property type="evidence" value="ECO:0007669"/>
    <property type="project" value="UniProtKB-ARBA"/>
</dbReference>
<dbReference type="Gene3D" id="3.40.50.450">
    <property type="match status" value="1"/>
</dbReference>
<evidence type="ECO:0000313" key="94">
    <source>
        <dbReference type="Proteomes" id="UP000034409"/>
    </source>
</evidence>
<evidence type="ECO:0000313" key="49">
    <source>
        <dbReference type="EMBL" id="KKH57098.1"/>
    </source>
</evidence>
<evidence type="ECO:0000313" key="100">
    <source>
        <dbReference type="Proteomes" id="UP000034577"/>
    </source>
</evidence>
<evidence type="ECO:0000313" key="101">
    <source>
        <dbReference type="Proteomes" id="UP000034578"/>
    </source>
</evidence>
<dbReference type="Proteomes" id="UP000034468">
    <property type="component" value="Unassembled WGS sequence"/>
</dbReference>
<evidence type="ECO:0000313" key="45">
    <source>
        <dbReference type="EMBL" id="KKH40743.1"/>
    </source>
</evidence>
<evidence type="ECO:0000313" key="32">
    <source>
        <dbReference type="EMBL" id="KKH02732.1"/>
    </source>
</evidence>
<evidence type="ECO:0000313" key="27">
    <source>
        <dbReference type="EMBL" id="KKG85750.1"/>
    </source>
</evidence>
<dbReference type="Proteomes" id="UP000034298">
    <property type="component" value="Unassembled WGS sequence"/>
</dbReference>
<dbReference type="Proteomes" id="UP000034243">
    <property type="component" value="Unassembled WGS sequence"/>
</dbReference>
<evidence type="ECO:0000313" key="67">
    <source>
        <dbReference type="Proteomes" id="UP000033864"/>
    </source>
</evidence>
<dbReference type="Proteomes" id="UP000034424">
    <property type="component" value="Unassembled WGS sequence"/>
</dbReference>
<evidence type="ECO:0000313" key="90">
    <source>
        <dbReference type="Proteomes" id="UP000034298"/>
    </source>
</evidence>
<dbReference type="EMBL" id="JJPC01000128">
    <property type="protein sequence ID" value="KKG32105.1"/>
    <property type="molecule type" value="Genomic_DNA"/>
</dbReference>
<evidence type="ECO:0000313" key="52">
    <source>
        <dbReference type="EMBL" id="KKH69255.1"/>
    </source>
</evidence>
<evidence type="ECO:0000313" key="65">
    <source>
        <dbReference type="Proteomes" id="UP000033814"/>
    </source>
</evidence>
<evidence type="ECO:0000313" key="84">
    <source>
        <dbReference type="Proteomes" id="UP000034227"/>
    </source>
</evidence>
<dbReference type="Proteomes" id="UP000034253">
    <property type="component" value="Unassembled WGS sequence"/>
</dbReference>
<dbReference type="EMBL" id="JJOS01000018">
    <property type="protein sequence ID" value="KKG05806.1"/>
    <property type="molecule type" value="Genomic_DNA"/>
</dbReference>
<evidence type="ECO:0000313" key="108">
    <source>
        <dbReference type="Proteomes" id="UP000034733"/>
    </source>
</evidence>
<dbReference type="Proteomes" id="UP000034820">
    <property type="component" value="Unassembled WGS sequence"/>
</dbReference>
<evidence type="ECO:0000313" key="105">
    <source>
        <dbReference type="Proteomes" id="UP000034668"/>
    </source>
</evidence>
<evidence type="ECO:0000313" key="97">
    <source>
        <dbReference type="Proteomes" id="UP000034468"/>
    </source>
</evidence>
<sequence length="161" mass="18044">MYSKESCERCEEMEKIIPSGQGKKSIFLSGSIRGGRQLLETYRFIYDALEEAGAEVLSWHVADPELEKTESKMTEQEIYARDLGLLEKSDALIAEVTVPSTGVGYEICRALVRKIPVLCLHMPDVAVSSMVLGNPDTLMEVRSYPDKEALKEIIIDFIRAL</sequence>
<dbReference type="Proteomes" id="UP000034227">
    <property type="component" value="Unassembled WGS sequence"/>
</dbReference>
<evidence type="ECO:0000313" key="120">
    <source>
        <dbReference type="Proteomes" id="UP000467371"/>
    </source>
</evidence>
<evidence type="ECO:0000313" key="59">
    <source>
        <dbReference type="EMBL" id="KKH88621.1"/>
    </source>
</evidence>
<dbReference type="EMBL" id="JJPU01000101">
    <property type="protein sequence ID" value="KKG97105.1"/>
    <property type="molecule type" value="Genomic_DNA"/>
</dbReference>
<evidence type="ECO:0000313" key="58">
    <source>
        <dbReference type="EMBL" id="KKH85956.1"/>
    </source>
</evidence>
<evidence type="ECO:0000313" key="17">
    <source>
        <dbReference type="EMBL" id="KKG48075.1"/>
    </source>
</evidence>
<dbReference type="EMBL" id="JJPT01000043">
    <property type="protein sequence ID" value="KKG93143.1"/>
    <property type="molecule type" value="Genomic_DNA"/>
</dbReference>
<evidence type="ECO:0000313" key="73">
    <source>
        <dbReference type="Proteomes" id="UP000034001"/>
    </source>
</evidence>
<evidence type="ECO:0000313" key="29">
    <source>
        <dbReference type="EMBL" id="KKG87594.1"/>
    </source>
</evidence>
<evidence type="ECO:0000313" key="43">
    <source>
        <dbReference type="EMBL" id="KKH34539.1"/>
    </source>
</evidence>
<dbReference type="EMBL" id="JJQB01000103">
    <property type="protein sequence ID" value="KKH18028.1"/>
    <property type="molecule type" value="Genomic_DNA"/>
</dbReference>
<evidence type="ECO:0000313" key="89">
    <source>
        <dbReference type="Proteomes" id="UP000034279"/>
    </source>
</evidence>
<dbReference type="Proteomes" id="UP000034668">
    <property type="component" value="Unassembled WGS sequence"/>
</dbReference>
<dbReference type="GO" id="GO:0009116">
    <property type="term" value="P:nucleoside metabolic process"/>
    <property type="evidence" value="ECO:0007669"/>
    <property type="project" value="UniProtKB-UniRule"/>
</dbReference>
<dbReference type="InterPro" id="IPR007710">
    <property type="entry name" value="Nucleoside_deoxyribTrfase"/>
</dbReference>
<evidence type="ECO:0000313" key="18">
    <source>
        <dbReference type="EMBL" id="KKG48905.1"/>
    </source>
</evidence>
<evidence type="ECO:0000313" key="60">
    <source>
        <dbReference type="EMBL" id="KKH92063.1"/>
    </source>
</evidence>
<evidence type="ECO:0000313" key="13">
    <source>
        <dbReference type="EMBL" id="KKG33675.1"/>
    </source>
</evidence>
<evidence type="ECO:0000313" key="31">
    <source>
        <dbReference type="EMBL" id="KKG97105.1"/>
    </source>
</evidence>
<keyword evidence="2 6" id="KW-0378">Hydrolase</keyword>
<dbReference type="EMBL" id="JJPP01000126">
    <property type="protein sequence ID" value="KKG77675.1"/>
    <property type="molecule type" value="Genomic_DNA"/>
</dbReference>
<dbReference type="Proteomes" id="UP000034566">
    <property type="component" value="Unassembled WGS sequence"/>
</dbReference>
<dbReference type="EMBL" id="JJQO01000071">
    <property type="protein sequence ID" value="KKH67909.1"/>
    <property type="molecule type" value="Genomic_DNA"/>
</dbReference>
<evidence type="ECO:0000313" key="98">
    <source>
        <dbReference type="Proteomes" id="UP000034547"/>
    </source>
</evidence>
<evidence type="ECO:0000313" key="15">
    <source>
        <dbReference type="EMBL" id="KKG41781.1"/>
    </source>
</evidence>
<dbReference type="Proteomes" id="UP000300067">
    <property type="component" value="Chromosome"/>
</dbReference>
<evidence type="ECO:0000313" key="63">
    <source>
        <dbReference type="EMBL" id="QCR14701.1"/>
    </source>
</evidence>
<organism evidence="41 114">
    <name type="scientific">Methanosarcina mazei</name>
    <name type="common">Methanosarcina frisia</name>
    <dbReference type="NCBI Taxonomy" id="2209"/>
    <lineage>
        <taxon>Archaea</taxon>
        <taxon>Methanobacteriati</taxon>
        <taxon>Methanobacteriota</taxon>
        <taxon>Stenosarchaea group</taxon>
        <taxon>Methanomicrobia</taxon>
        <taxon>Methanosarcinales</taxon>
        <taxon>Methanosarcinaceae</taxon>
        <taxon>Methanosarcina</taxon>
    </lineage>
</organism>
<evidence type="ECO:0000313" key="88">
    <source>
        <dbReference type="Proteomes" id="UP000034259"/>
    </source>
</evidence>
<evidence type="ECO:0000256" key="5">
    <source>
        <dbReference type="ARBA" id="ARBA00047460"/>
    </source>
</evidence>
<evidence type="ECO:0000313" key="40">
    <source>
        <dbReference type="EMBL" id="KKH22475.1"/>
    </source>
</evidence>
<evidence type="ECO:0000313" key="22">
    <source>
        <dbReference type="EMBL" id="KKG65210.1"/>
    </source>
</evidence>
<dbReference type="Proteomes" id="UP000034925">
    <property type="component" value="Unassembled WGS sequence"/>
</dbReference>
<evidence type="ECO:0000313" key="8">
    <source>
        <dbReference type="EMBL" id="KKG04669.1"/>
    </source>
</evidence>
<dbReference type="Proteomes" id="UP000034672">
    <property type="component" value="Unassembled WGS sequence"/>
</dbReference>
<dbReference type="Proteomes" id="UP000034152">
    <property type="component" value="Unassembled WGS sequence"/>
</dbReference>
<evidence type="ECO:0000313" key="62">
    <source>
        <dbReference type="EMBL" id="KKI03508.1"/>
    </source>
</evidence>
<comment type="catalytic activity">
    <reaction evidence="6">
        <text>a purine 2'-deoxyribonucleoside 5'-phosphate + H2O = a purine nucleobase + 2-deoxy-D-ribose 5-phosphate</text>
        <dbReference type="Rhea" id="RHEA:51132"/>
        <dbReference type="ChEBI" id="CHEBI:15377"/>
        <dbReference type="ChEBI" id="CHEBI:26386"/>
        <dbReference type="ChEBI" id="CHEBI:62877"/>
        <dbReference type="ChEBI" id="CHEBI:142198"/>
    </reaction>
</comment>
<evidence type="ECO:0000313" key="53">
    <source>
        <dbReference type="EMBL" id="KKH73276.1"/>
    </source>
</evidence>
<evidence type="ECO:0000313" key="9">
    <source>
        <dbReference type="EMBL" id="KKG05806.1"/>
    </source>
</evidence>
<dbReference type="EMBL" id="JJQA01000085">
    <property type="protein sequence ID" value="KKH15690.1"/>
    <property type="molecule type" value="Genomic_DNA"/>
</dbReference>
<evidence type="ECO:0000313" key="72">
    <source>
        <dbReference type="Proteomes" id="UP000033987"/>
    </source>
</evidence>
<evidence type="ECO:0000313" key="71">
    <source>
        <dbReference type="Proteomes" id="UP000033933"/>
    </source>
</evidence>
<dbReference type="Proteomes" id="UP000033814">
    <property type="component" value="Unassembled WGS sequence"/>
</dbReference>
<evidence type="ECO:0000313" key="41">
    <source>
        <dbReference type="EMBL" id="KKH32591.1"/>
    </source>
</evidence>
<dbReference type="Proteomes" id="UP000034921">
    <property type="component" value="Unassembled WGS sequence"/>
</dbReference>
<dbReference type="Proteomes" id="UP000033933">
    <property type="component" value="Unassembled WGS sequence"/>
</dbReference>
<dbReference type="Proteomes" id="UP000034597">
    <property type="component" value="Unassembled WGS sequence"/>
</dbReference>
<feature type="binding site" evidence="6">
    <location>
        <begin position="128"/>
        <end position="130"/>
    </location>
    <ligand>
        <name>substrate</name>
        <note>ligand shared between homodimeric partners</note>
    </ligand>
</feature>
<evidence type="ECO:0000313" key="80">
    <source>
        <dbReference type="Proteomes" id="UP000034151"/>
    </source>
</evidence>
<dbReference type="EMBL" id="JJPF01000136">
    <property type="protein sequence ID" value="KKG39311.1"/>
    <property type="molecule type" value="Genomic_DNA"/>
</dbReference>
<dbReference type="EMBL" id="JJQW01000104">
    <property type="protein sequence ID" value="KKH85956.1"/>
    <property type="molecule type" value="Genomic_DNA"/>
</dbReference>
<feature type="binding site" description="in other chain" evidence="6">
    <location>
        <begin position="27"/>
        <end position="33"/>
    </location>
    <ligand>
        <name>substrate</name>
        <note>ligand shared between homodimeric partners</note>
    </ligand>
</feature>